<dbReference type="HAMAP" id="MF_01384">
    <property type="entry name" value="UreD"/>
    <property type="match status" value="1"/>
</dbReference>
<dbReference type="EMBL" id="JABEQJ010000011">
    <property type="protein sequence ID" value="MBB2160495.1"/>
    <property type="molecule type" value="Genomic_DNA"/>
</dbReference>
<evidence type="ECO:0000256" key="2">
    <source>
        <dbReference type="ARBA" id="ARBA00023186"/>
    </source>
</evidence>
<comment type="subunit">
    <text evidence="3">UreD, UreF and UreG form a complex that acts as a GTP-hydrolysis-dependent molecular chaperone, activating the urease apoprotein by helping to assemble the nickel containing metallocenter of UreC. The UreE protein probably delivers the nickel.</text>
</comment>
<sequence length="286" mass="30591">MVGAGVRDGSIGTVTTLQRARGHFRLAVRPRDGRVGVADLEQGGCCRLLFPKRAQAALEAVTVNISGGIAAGDRIAGALDCAPETDLLVTSQAAERIYRARAGDGPAEIDVSCRIGAGARLEWLPHGTIFFDGCRLRRHMRVEMAASSSFLFLECRMFGRIGSGETLHRLDVRDRLSVRREGRAVLEDMFRLESTDVSALLANRAVAAGQAGVATLVLVSADAEGRLDRVRDRLGEIGDGGFACSAWNGMLVVRGVSSGGRGLEDTVQRLLPALRDARPVPATWRS</sequence>
<dbReference type="PANTHER" id="PTHR33643">
    <property type="entry name" value="UREASE ACCESSORY PROTEIN D"/>
    <property type="match status" value="1"/>
</dbReference>
<reference evidence="4 5" key="1">
    <citation type="submission" date="2020-04" db="EMBL/GenBank/DDBJ databases">
        <title>Description of novel Gluconacetobacter.</title>
        <authorList>
            <person name="Sombolestani A."/>
        </authorList>
    </citation>
    <scope>NUCLEOTIDE SEQUENCE [LARGE SCALE GENOMIC DNA]</scope>
    <source>
        <strain evidence="4 5">LMG 19747</strain>
    </source>
</reference>
<comment type="function">
    <text evidence="3">Required for maturation of urease via the functional incorporation of the urease nickel metallocenter.</text>
</comment>
<dbReference type="PANTHER" id="PTHR33643:SF1">
    <property type="entry name" value="UREASE ACCESSORY PROTEIN D"/>
    <property type="match status" value="1"/>
</dbReference>
<comment type="subcellular location">
    <subcellularLocation>
        <location evidence="3">Cytoplasm</location>
    </subcellularLocation>
</comment>
<accession>A0A7W4ICT1</accession>
<protein>
    <recommendedName>
        <fullName evidence="3">Urease accessory protein UreD</fullName>
    </recommendedName>
</protein>
<gene>
    <name evidence="3" type="primary">ureD</name>
    <name evidence="4" type="ORF">HLH48_09965</name>
</gene>
<dbReference type="Proteomes" id="UP000589085">
    <property type="component" value="Unassembled WGS sequence"/>
</dbReference>
<keyword evidence="3" id="KW-0996">Nickel insertion</keyword>
<name>A0A7W4ICT1_9PROT</name>
<dbReference type="InterPro" id="IPR002669">
    <property type="entry name" value="UreD"/>
</dbReference>
<evidence type="ECO:0000313" key="5">
    <source>
        <dbReference type="Proteomes" id="UP000589085"/>
    </source>
</evidence>
<keyword evidence="3" id="KW-0963">Cytoplasm</keyword>
<dbReference type="GO" id="GO:0005737">
    <property type="term" value="C:cytoplasm"/>
    <property type="evidence" value="ECO:0007669"/>
    <property type="project" value="UniProtKB-SubCell"/>
</dbReference>
<comment type="caution">
    <text evidence="4">The sequence shown here is derived from an EMBL/GenBank/DDBJ whole genome shotgun (WGS) entry which is preliminary data.</text>
</comment>
<dbReference type="GO" id="GO:0016151">
    <property type="term" value="F:nickel cation binding"/>
    <property type="evidence" value="ECO:0007669"/>
    <property type="project" value="UniProtKB-UniRule"/>
</dbReference>
<dbReference type="Pfam" id="PF01774">
    <property type="entry name" value="UreD"/>
    <property type="match status" value="1"/>
</dbReference>
<keyword evidence="2 3" id="KW-0143">Chaperone</keyword>
<comment type="similarity">
    <text evidence="1 3">Belongs to the UreD family.</text>
</comment>
<proteinExistence type="inferred from homology"/>
<dbReference type="AlphaFoldDB" id="A0A7W4ICT1"/>
<evidence type="ECO:0000256" key="3">
    <source>
        <dbReference type="HAMAP-Rule" id="MF_01384"/>
    </source>
</evidence>
<evidence type="ECO:0000313" key="4">
    <source>
        <dbReference type="EMBL" id="MBB2160495.1"/>
    </source>
</evidence>
<organism evidence="4 5">
    <name type="scientific">Gluconacetobacter sacchari</name>
    <dbReference type="NCBI Taxonomy" id="92759"/>
    <lineage>
        <taxon>Bacteria</taxon>
        <taxon>Pseudomonadati</taxon>
        <taxon>Pseudomonadota</taxon>
        <taxon>Alphaproteobacteria</taxon>
        <taxon>Acetobacterales</taxon>
        <taxon>Acetobacteraceae</taxon>
        <taxon>Gluconacetobacter</taxon>
    </lineage>
</organism>
<evidence type="ECO:0000256" key="1">
    <source>
        <dbReference type="ARBA" id="ARBA00007177"/>
    </source>
</evidence>